<name>A0A7Z8ZMB8_9ESCH</name>
<organism evidence="2 3">
    <name type="scientific">Escherichia marmotae</name>
    <dbReference type="NCBI Taxonomy" id="1499973"/>
    <lineage>
        <taxon>Bacteria</taxon>
        <taxon>Pseudomonadati</taxon>
        <taxon>Pseudomonadota</taxon>
        <taxon>Gammaproteobacteria</taxon>
        <taxon>Enterobacterales</taxon>
        <taxon>Enterobacteriaceae</taxon>
        <taxon>Escherichia</taxon>
    </lineage>
</organism>
<keyword evidence="1" id="KW-0812">Transmembrane</keyword>
<evidence type="ECO:0000256" key="1">
    <source>
        <dbReference type="SAM" id="Phobius"/>
    </source>
</evidence>
<keyword evidence="1" id="KW-1133">Transmembrane helix</keyword>
<evidence type="ECO:0000313" key="3">
    <source>
        <dbReference type="Proteomes" id="UP000277464"/>
    </source>
</evidence>
<proteinExistence type="predicted"/>
<feature type="transmembrane region" description="Helical" evidence="1">
    <location>
        <begin position="68"/>
        <end position="86"/>
    </location>
</feature>
<protein>
    <submittedName>
        <fullName evidence="2">Uncharacterized protein</fullName>
    </submittedName>
</protein>
<dbReference type="Proteomes" id="UP000277464">
    <property type="component" value="Chromosome"/>
</dbReference>
<evidence type="ECO:0000313" key="2">
    <source>
        <dbReference type="EMBL" id="VED72854.1"/>
    </source>
</evidence>
<gene>
    <name evidence="2" type="ORF">NCTC8196_00469</name>
</gene>
<dbReference type="AlphaFoldDB" id="A0A7Z8ZMB8"/>
<keyword evidence="1" id="KW-0472">Membrane</keyword>
<feature type="transmembrane region" description="Helical" evidence="1">
    <location>
        <begin position="98"/>
        <end position="118"/>
    </location>
</feature>
<accession>A0A7Z8ZMB8</accession>
<sequence length="123" mass="14427">MRNKVMKMNTGAGMRDRLKRKGKMLILYLLLLAGITVFSLWLANTGIRHAEGFAALREWMYETRYGWLIWRLCVYCALGWWGWKIWHAPGFRPEYRAPFLRMATVSVLFVLLCEYSIFAGSGR</sequence>
<dbReference type="EMBL" id="LR134270">
    <property type="protein sequence ID" value="VED72854.1"/>
    <property type="molecule type" value="Genomic_DNA"/>
</dbReference>
<reference evidence="2 3" key="1">
    <citation type="submission" date="2018-12" db="EMBL/GenBank/DDBJ databases">
        <authorList>
            <consortium name="Pathogen Informatics"/>
        </authorList>
    </citation>
    <scope>NUCLEOTIDE SEQUENCE [LARGE SCALE GENOMIC DNA]</scope>
    <source>
        <strain evidence="2 3">NCTC8196</strain>
    </source>
</reference>